<keyword evidence="7" id="KW-0283">Flagellar rotation</keyword>
<keyword evidence="8" id="KW-0472">Membrane</keyword>
<feature type="domain" description="Flagellar motor switch protein FliG N-terminal" evidence="13">
    <location>
        <begin position="8"/>
        <end position="99"/>
    </location>
</feature>
<dbReference type="SUPFAM" id="SSF48029">
    <property type="entry name" value="FliG"/>
    <property type="match status" value="2"/>
</dbReference>
<evidence type="ECO:0000256" key="9">
    <source>
        <dbReference type="ARBA" id="ARBA00023143"/>
    </source>
</evidence>
<name>W2V0E4_9RICK</name>
<dbReference type="PANTHER" id="PTHR30534">
    <property type="entry name" value="FLAGELLAR MOTOR SWITCH PROTEIN FLIG"/>
    <property type="match status" value="1"/>
</dbReference>
<evidence type="ECO:0000313" key="14">
    <source>
        <dbReference type="EMBL" id="ETO91580.1"/>
    </source>
</evidence>
<evidence type="ECO:0000259" key="12">
    <source>
        <dbReference type="Pfam" id="PF14841"/>
    </source>
</evidence>
<gene>
    <name evidence="14" type="ORF">P857_27</name>
</gene>
<evidence type="ECO:0000256" key="2">
    <source>
        <dbReference type="ARBA" id="ARBA00004413"/>
    </source>
</evidence>
<keyword evidence="9" id="KW-0975">Bacterial flagellum</keyword>
<evidence type="ECO:0000313" key="15">
    <source>
        <dbReference type="Proteomes" id="UP000018951"/>
    </source>
</evidence>
<evidence type="ECO:0000256" key="10">
    <source>
        <dbReference type="ARBA" id="ARBA00025598"/>
    </source>
</evidence>
<evidence type="ECO:0000256" key="8">
    <source>
        <dbReference type="ARBA" id="ARBA00023136"/>
    </source>
</evidence>
<dbReference type="GO" id="GO:0003774">
    <property type="term" value="F:cytoskeletal motor activity"/>
    <property type="evidence" value="ECO:0007669"/>
    <property type="project" value="InterPro"/>
</dbReference>
<evidence type="ECO:0000259" key="13">
    <source>
        <dbReference type="Pfam" id="PF14842"/>
    </source>
</evidence>
<dbReference type="Gene3D" id="1.10.220.30">
    <property type="match status" value="3"/>
</dbReference>
<dbReference type="InterPro" id="IPR023087">
    <property type="entry name" value="Flg_Motor_Flig_C"/>
</dbReference>
<comment type="subcellular location">
    <subcellularLocation>
        <location evidence="1">Bacterial flagellum basal body</location>
    </subcellularLocation>
    <subcellularLocation>
        <location evidence="2">Cell membrane</location>
        <topology evidence="2">Peripheral membrane protein</topology>
        <orientation evidence="2">Cytoplasmic side</orientation>
    </subcellularLocation>
</comment>
<dbReference type="Proteomes" id="UP000018951">
    <property type="component" value="Unassembled WGS sequence"/>
</dbReference>
<dbReference type="Pfam" id="PF14841">
    <property type="entry name" value="FliG_M"/>
    <property type="match status" value="1"/>
</dbReference>
<dbReference type="InterPro" id="IPR028263">
    <property type="entry name" value="FliG_N"/>
</dbReference>
<feature type="domain" description="Flagellar motor switch protein FliG middle" evidence="12">
    <location>
        <begin position="112"/>
        <end position="183"/>
    </location>
</feature>
<dbReference type="InterPro" id="IPR032779">
    <property type="entry name" value="FliG_M"/>
</dbReference>
<dbReference type="InterPro" id="IPR011002">
    <property type="entry name" value="FliG_a-hlx"/>
</dbReference>
<dbReference type="STRING" id="1401685.P857_27"/>
<keyword evidence="15" id="KW-1185">Reference proteome</keyword>
<dbReference type="Pfam" id="PF01706">
    <property type="entry name" value="FliG_C"/>
    <property type="match status" value="1"/>
</dbReference>
<keyword evidence="6" id="KW-0145">Chemotaxis</keyword>
<protein>
    <recommendedName>
        <fullName evidence="4">Flagellar motor switch protein FliG</fullName>
    </recommendedName>
</protein>
<keyword evidence="5" id="KW-1003">Cell membrane</keyword>
<evidence type="ECO:0000256" key="6">
    <source>
        <dbReference type="ARBA" id="ARBA00022500"/>
    </source>
</evidence>
<comment type="similarity">
    <text evidence="3">Belongs to the FliG family.</text>
</comment>
<dbReference type="PANTHER" id="PTHR30534:SF0">
    <property type="entry name" value="FLAGELLAR MOTOR SWITCH PROTEIN FLIG"/>
    <property type="match status" value="1"/>
</dbReference>
<evidence type="ECO:0000256" key="5">
    <source>
        <dbReference type="ARBA" id="ARBA00022475"/>
    </source>
</evidence>
<sequence>MWKEFDTLNGIEKCAIILMTLTSDQFGEVLSFMTEKEIDLLCGKVANIGSVHKDVSYRVLEEFLESVENIGFVGGFSTIREMIGSLPDNTKNTILAKVDTDIWRRLSFLPKQKVIRYITNELVEIAAIVMTKISPVVATSVIESLDKNHAADLLYAISKVDEVDDKFIRLVEKAIDDNFEAIAKDSTKNSLVEIFNSLDTESEDEILPLLSKYDKTLIDFIKNNQFTFYDIEYLSEGDRKVIVRNVEKELLTLALVGMEEEKQDIYLTGMTQRSIAIIREDIQLLSESTNDSKVKVAQIDIARLVREMIKDGDISPPSK</sequence>
<dbReference type="GO" id="GO:0006935">
    <property type="term" value="P:chemotaxis"/>
    <property type="evidence" value="ECO:0007669"/>
    <property type="project" value="UniProtKB-KW"/>
</dbReference>
<dbReference type="EMBL" id="AXCJ01000002">
    <property type="protein sequence ID" value="ETO91580.1"/>
    <property type="molecule type" value="Genomic_DNA"/>
</dbReference>
<organism evidence="14 15">
    <name type="scientific">Candidatus Xenolissoclinum pacificiensis L6</name>
    <dbReference type="NCBI Taxonomy" id="1401685"/>
    <lineage>
        <taxon>Bacteria</taxon>
        <taxon>Pseudomonadati</taxon>
        <taxon>Pseudomonadota</taxon>
        <taxon>Alphaproteobacteria</taxon>
        <taxon>Rickettsiales</taxon>
        <taxon>Anaplasmataceae</taxon>
        <taxon>Candidatus Xenolissoclinum</taxon>
    </lineage>
</organism>
<evidence type="ECO:0000256" key="1">
    <source>
        <dbReference type="ARBA" id="ARBA00004117"/>
    </source>
</evidence>
<evidence type="ECO:0000259" key="11">
    <source>
        <dbReference type="Pfam" id="PF01706"/>
    </source>
</evidence>
<dbReference type="GO" id="GO:0071973">
    <property type="term" value="P:bacterial-type flagellum-dependent cell motility"/>
    <property type="evidence" value="ECO:0007669"/>
    <property type="project" value="InterPro"/>
</dbReference>
<reference evidence="14 15" key="1">
    <citation type="journal article" date="2013" name="PLoS ONE">
        <title>Bacterial endosymbiosis in a chordate host: long-term co-evolution and conservation of secondary metabolism.</title>
        <authorList>
            <person name="Kwan J.C."/>
            <person name="Schmidt E.W."/>
        </authorList>
    </citation>
    <scope>NUCLEOTIDE SEQUENCE [LARGE SCALE GENOMIC DNA]</scope>
    <source>
        <strain evidence="15">L6</strain>
    </source>
</reference>
<proteinExistence type="inferred from homology"/>
<dbReference type="AlphaFoldDB" id="W2V0E4"/>
<dbReference type="Pfam" id="PF14842">
    <property type="entry name" value="FliG_N"/>
    <property type="match status" value="1"/>
</dbReference>
<dbReference type="PRINTS" id="PR00954">
    <property type="entry name" value="FLGMOTORFLIG"/>
</dbReference>
<evidence type="ECO:0000256" key="7">
    <source>
        <dbReference type="ARBA" id="ARBA00022779"/>
    </source>
</evidence>
<dbReference type="InterPro" id="IPR000090">
    <property type="entry name" value="Flg_Motor_Flig"/>
</dbReference>
<evidence type="ECO:0000256" key="3">
    <source>
        <dbReference type="ARBA" id="ARBA00010299"/>
    </source>
</evidence>
<dbReference type="GO" id="GO:0005886">
    <property type="term" value="C:plasma membrane"/>
    <property type="evidence" value="ECO:0007669"/>
    <property type="project" value="UniProtKB-SubCell"/>
</dbReference>
<comment type="caution">
    <text evidence="14">The sequence shown here is derived from an EMBL/GenBank/DDBJ whole genome shotgun (WGS) entry which is preliminary data.</text>
</comment>
<dbReference type="GO" id="GO:0009425">
    <property type="term" value="C:bacterial-type flagellum basal body"/>
    <property type="evidence" value="ECO:0007669"/>
    <property type="project" value="UniProtKB-SubCell"/>
</dbReference>
<accession>W2V0E4</accession>
<feature type="domain" description="Flagellar motor switch protein FliG C-terminal" evidence="11">
    <location>
        <begin position="210"/>
        <end position="314"/>
    </location>
</feature>
<comment type="function">
    <text evidence="10">FliG is one of three proteins (FliG, FliN, FliM) that forms the rotor-mounted switch complex (C ring), located at the base of the basal body. This complex interacts with the CheY and CheZ chemotaxis proteins, in addition to contacting components of the motor that determine the direction of flagellar rotation.</text>
</comment>
<evidence type="ECO:0000256" key="4">
    <source>
        <dbReference type="ARBA" id="ARBA00021870"/>
    </source>
</evidence>